<dbReference type="Pfam" id="PF01223">
    <property type="entry name" value="Endonuclease_NS"/>
    <property type="match status" value="1"/>
</dbReference>
<feature type="region of interest" description="Disordered" evidence="9">
    <location>
        <begin position="195"/>
        <end position="215"/>
    </location>
</feature>
<dbReference type="InterPro" id="IPR018524">
    <property type="entry name" value="DNA/RNA_endonuclease_AS"/>
</dbReference>
<evidence type="ECO:0000259" key="10">
    <source>
        <dbReference type="SMART" id="SM00477"/>
    </source>
</evidence>
<dbReference type="InterPro" id="IPR001604">
    <property type="entry name" value="Endo_G_ENPP1-like_dom"/>
</dbReference>
<keyword evidence="4 8" id="KW-0479">Metal-binding</keyword>
<dbReference type="RefSeq" id="WP_267847896.1">
    <property type="nucleotide sequence ID" value="NZ_JAPMXC010000002.1"/>
</dbReference>
<dbReference type="Gene3D" id="3.40.570.10">
    <property type="entry name" value="Extracellular Endonuclease, subunit A"/>
    <property type="match status" value="1"/>
</dbReference>
<accession>A0ABT3ZNI4</accession>
<dbReference type="PROSITE" id="PS01070">
    <property type="entry name" value="NUCLEASE_NON_SPEC"/>
    <property type="match status" value="1"/>
</dbReference>
<evidence type="ECO:0000313" key="13">
    <source>
        <dbReference type="Proteomes" id="UP001082899"/>
    </source>
</evidence>
<dbReference type="GO" id="GO:0004519">
    <property type="term" value="F:endonuclease activity"/>
    <property type="evidence" value="ECO:0007669"/>
    <property type="project" value="UniProtKB-KW"/>
</dbReference>
<evidence type="ECO:0000256" key="3">
    <source>
        <dbReference type="ARBA" id="ARBA00022722"/>
    </source>
</evidence>
<organism evidence="12 13">
    <name type="scientific">Robbsia betulipollinis</name>
    <dbReference type="NCBI Taxonomy" id="2981849"/>
    <lineage>
        <taxon>Bacteria</taxon>
        <taxon>Pseudomonadati</taxon>
        <taxon>Pseudomonadota</taxon>
        <taxon>Betaproteobacteria</taxon>
        <taxon>Burkholderiales</taxon>
        <taxon>Burkholderiaceae</taxon>
        <taxon>Robbsia</taxon>
    </lineage>
</organism>
<keyword evidence="6 8" id="KW-0378">Hydrolase</keyword>
<name>A0ABT3ZNI4_9BURK</name>
<dbReference type="InterPro" id="IPR044925">
    <property type="entry name" value="His-Me_finger_sf"/>
</dbReference>
<keyword evidence="7" id="KW-0460">Magnesium</keyword>
<dbReference type="InterPro" id="IPR020821">
    <property type="entry name" value="ENPP1-3/EXOG-like_nuc-like"/>
</dbReference>
<dbReference type="EC" id="3.1.30.-" evidence="8"/>
<proteinExistence type="inferred from homology"/>
<dbReference type="InterPro" id="IPR040255">
    <property type="entry name" value="Non-specific_endonuclease"/>
</dbReference>
<feature type="compositionally biased region" description="Basic and acidic residues" evidence="9">
    <location>
        <begin position="244"/>
        <end position="268"/>
    </location>
</feature>
<comment type="similarity">
    <text evidence="2 8">Belongs to the DNA/RNA non-specific endonuclease family.</text>
</comment>
<comment type="cofactor">
    <cofactor evidence="1 8">
        <name>Mg(2+)</name>
        <dbReference type="ChEBI" id="CHEBI:18420"/>
    </cofactor>
</comment>
<comment type="caution">
    <text evidence="12">The sequence shown here is derived from an EMBL/GenBank/DDBJ whole genome shotgun (WGS) entry which is preliminary data.</text>
</comment>
<evidence type="ECO:0000256" key="1">
    <source>
        <dbReference type="ARBA" id="ARBA00001946"/>
    </source>
</evidence>
<reference evidence="12" key="1">
    <citation type="submission" date="2022-11" db="EMBL/GenBank/DDBJ databases">
        <title>Robbsia betulipollinis sp. nov., isolated from pollen of birch (Betula pendula).</title>
        <authorList>
            <person name="Shi H."/>
            <person name="Ambika Manirajan B."/>
            <person name="Ratering S."/>
            <person name="Geissler-Plaum R."/>
            <person name="Schnell S."/>
        </authorList>
    </citation>
    <scope>NUCLEOTIDE SEQUENCE</scope>
    <source>
        <strain evidence="12">Bb-Pol-6</strain>
    </source>
</reference>
<evidence type="ECO:0000256" key="2">
    <source>
        <dbReference type="ARBA" id="ARBA00010052"/>
    </source>
</evidence>
<evidence type="ECO:0000256" key="9">
    <source>
        <dbReference type="SAM" id="MobiDB-lite"/>
    </source>
</evidence>
<gene>
    <name evidence="12" type="ORF">OVY01_12375</name>
</gene>
<protein>
    <recommendedName>
        <fullName evidence="8">Endonuclease</fullName>
        <ecNumber evidence="8">3.1.30.-</ecNumber>
    </recommendedName>
</protein>
<feature type="domain" description="DNA/RNA non-specific endonuclease/pyrophosphatase/phosphodiesterase" evidence="11">
    <location>
        <begin position="5"/>
        <end position="193"/>
    </location>
</feature>
<keyword evidence="3 8" id="KW-0540">Nuclease</keyword>
<evidence type="ECO:0000256" key="7">
    <source>
        <dbReference type="ARBA" id="ARBA00022842"/>
    </source>
</evidence>
<evidence type="ECO:0000256" key="5">
    <source>
        <dbReference type="ARBA" id="ARBA00022759"/>
    </source>
</evidence>
<evidence type="ECO:0000256" key="8">
    <source>
        <dbReference type="RuleBase" id="RU366055"/>
    </source>
</evidence>
<keyword evidence="5 8" id="KW-0255">Endonuclease</keyword>
<keyword evidence="13" id="KW-1185">Reference proteome</keyword>
<feature type="domain" description="ENPP1-3/EXOG-like endonuclease/phosphodiesterase" evidence="10">
    <location>
        <begin position="6"/>
        <end position="193"/>
    </location>
</feature>
<dbReference type="SUPFAM" id="SSF54060">
    <property type="entry name" value="His-Me finger endonucleases"/>
    <property type="match status" value="1"/>
</dbReference>
<evidence type="ECO:0000256" key="6">
    <source>
        <dbReference type="ARBA" id="ARBA00022801"/>
    </source>
</evidence>
<evidence type="ECO:0000259" key="11">
    <source>
        <dbReference type="SMART" id="SM00892"/>
    </source>
</evidence>
<evidence type="ECO:0000313" key="12">
    <source>
        <dbReference type="EMBL" id="MCY0388017.1"/>
    </source>
</evidence>
<dbReference type="Proteomes" id="UP001082899">
    <property type="component" value="Unassembled WGS sequence"/>
</dbReference>
<dbReference type="SMART" id="SM00477">
    <property type="entry name" value="NUC"/>
    <property type="match status" value="1"/>
</dbReference>
<evidence type="ECO:0000256" key="4">
    <source>
        <dbReference type="ARBA" id="ARBA00022723"/>
    </source>
</evidence>
<feature type="region of interest" description="Disordered" evidence="9">
    <location>
        <begin position="239"/>
        <end position="275"/>
    </location>
</feature>
<dbReference type="EMBL" id="JAPMXC010000002">
    <property type="protein sequence ID" value="MCY0388017.1"/>
    <property type="molecule type" value="Genomic_DNA"/>
</dbReference>
<dbReference type="PANTHER" id="PTHR13966:SF5">
    <property type="entry name" value="ENDONUCLEASE G, MITOCHONDRIAL"/>
    <property type="match status" value="1"/>
</dbReference>
<dbReference type="PANTHER" id="PTHR13966">
    <property type="entry name" value="ENDONUCLEASE RELATED"/>
    <property type="match status" value="1"/>
</dbReference>
<dbReference type="InterPro" id="IPR044929">
    <property type="entry name" value="DNA/RNA_non-sp_Endonuclease_sf"/>
</dbReference>
<dbReference type="SMART" id="SM00892">
    <property type="entry name" value="Endonuclease_NS"/>
    <property type="match status" value="1"/>
</dbReference>
<sequence>MHALCFRFYSTAESGVTRTALWSAEKLTRDSVAGAQGETRVNAFHVESAIDAEDRADIADYRGSGYDRGHMAPSGDMPSDDAQYESFSLGNMVPQAPDNNRHLWQGIEIATRAMAKSEGEIYVVTGPLFIGPRALLNARVSVPTQIWKAIYAPQRGAAAYVTANRPGAGYAVISIAELAQITGIDPFPALPASVKQSAMSLPPPRPSGRKLKSGQVPLTDLGIGAQGTGAGLSAEVTAADTTEAGDRSSPETTTRSHTERHRAQEQQEHTAASAPQGVGYILDTVLRALNMILRLVSSVSH</sequence>